<dbReference type="InterPro" id="IPR032528">
    <property type="entry name" value="Ribosom_S30AE_C"/>
</dbReference>
<sequence length="426" mass="46891">MGQTDAHDHLIIFSDNDLTPSLLYSRGASELIDVLLETIRSRIWIPRGILYPSSNPQAETPSHPSPSAFFPSSPAPPHKFPPQKPSENPSNLLLPVILPIDHSVEMASVAWPAGHTGLCCSCSSSPSPRIHHSSLLHAKTLASSPTTISGFLYSDFLGCAIRSMKPKISSQSNNQSIAVRMSWDGPLSSVRLIIQGKNLDLTAPVKKHVEDKVGKAVQKHSNLVREVDVRLSVRGGELGRGPRVRRCEVTLFTKKHGVVRAEEAAETLYGSIDLVSSIIQRKLRKIKEKESDHGRHMKGFNRLKVREPEAQGIIGKDEEEDQDLVGLAPDQADGEPLGKVVRTKYFDMPPLTVEEAKEQLENVDHDFYGFRNEETGEINILYKREEGGYGLIIPKDDDDDDDEVQKPDTEAVGAAEDPSVAKQLSG</sequence>
<evidence type="ECO:0000313" key="4">
    <source>
        <dbReference type="Proteomes" id="UP000228380"/>
    </source>
</evidence>
<dbReference type="CDD" id="cd00552">
    <property type="entry name" value="RaiA"/>
    <property type="match status" value="1"/>
</dbReference>
<evidence type="ECO:0000313" key="5">
    <source>
        <dbReference type="RefSeq" id="XP_008783579.3"/>
    </source>
</evidence>
<evidence type="ECO:0000256" key="1">
    <source>
        <dbReference type="ARBA" id="ARBA00022845"/>
    </source>
</evidence>
<feature type="domain" description="Sigma 54 modulation/S30EA ribosomal protein C-terminal" evidence="3">
    <location>
        <begin position="339"/>
        <end position="391"/>
    </location>
</feature>
<dbReference type="GO" id="GO:0022627">
    <property type="term" value="C:cytosolic small ribosomal subunit"/>
    <property type="evidence" value="ECO:0007669"/>
    <property type="project" value="TreeGrafter"/>
</dbReference>
<dbReference type="Gene3D" id="3.30.505.50">
    <property type="entry name" value="Sigma 54 modulation/S30EA ribosomal protein, C-terminal domain"/>
    <property type="match status" value="1"/>
</dbReference>
<feature type="region of interest" description="Disordered" evidence="2">
    <location>
        <begin position="391"/>
        <end position="426"/>
    </location>
</feature>
<evidence type="ECO:0000256" key="2">
    <source>
        <dbReference type="SAM" id="MobiDB-lite"/>
    </source>
</evidence>
<dbReference type="NCBIfam" id="TIGR00741">
    <property type="entry name" value="yfiA"/>
    <property type="match status" value="1"/>
</dbReference>
<dbReference type="InterPro" id="IPR036567">
    <property type="entry name" value="RHF-like"/>
</dbReference>
<dbReference type="FunFam" id="3.30.505.50:FF:000003">
    <property type="entry name" value="ribosome-binding factor PSRP1, chloroplastic"/>
    <property type="match status" value="1"/>
</dbReference>
<dbReference type="RefSeq" id="XP_008783579.3">
    <property type="nucleotide sequence ID" value="XM_008785357.4"/>
</dbReference>
<dbReference type="InterPro" id="IPR038416">
    <property type="entry name" value="Ribosom_S30AE_C_sf"/>
</dbReference>
<dbReference type="Gene3D" id="3.30.160.100">
    <property type="entry name" value="Ribosome hibernation promotion factor-like"/>
    <property type="match status" value="1"/>
</dbReference>
<dbReference type="HAMAP" id="MF_00839">
    <property type="entry name" value="HPF"/>
    <property type="match status" value="1"/>
</dbReference>
<dbReference type="GO" id="GO:0043024">
    <property type="term" value="F:ribosomal small subunit binding"/>
    <property type="evidence" value="ECO:0007669"/>
    <property type="project" value="TreeGrafter"/>
</dbReference>
<dbReference type="Proteomes" id="UP000228380">
    <property type="component" value="Unplaced"/>
</dbReference>
<feature type="compositionally biased region" description="Low complexity" evidence="2">
    <location>
        <begin position="61"/>
        <end position="72"/>
    </location>
</feature>
<dbReference type="GeneID" id="103702793"/>
<reference evidence="5" key="1">
    <citation type="submission" date="2025-08" db="UniProtKB">
        <authorList>
            <consortium name="RefSeq"/>
        </authorList>
    </citation>
    <scope>IDENTIFICATION</scope>
    <source>
        <tissue evidence="5">Young leaves</tissue>
    </source>
</reference>
<dbReference type="InterPro" id="IPR003489">
    <property type="entry name" value="RHF/RaiA"/>
</dbReference>
<feature type="compositionally biased region" description="Pro residues" evidence="2">
    <location>
        <begin position="73"/>
        <end position="84"/>
    </location>
</feature>
<accession>A0A8B7BR78</accession>
<dbReference type="PANTHER" id="PTHR33231">
    <property type="entry name" value="30S RIBOSOMAL PROTEIN"/>
    <property type="match status" value="1"/>
</dbReference>
<dbReference type="InterPro" id="IPR050574">
    <property type="entry name" value="HPF/YfiA_ribosome-assoc"/>
</dbReference>
<dbReference type="Pfam" id="PF16321">
    <property type="entry name" value="Ribosom_S30AE_C"/>
    <property type="match status" value="1"/>
</dbReference>
<name>A0A8B7BR78_PHODC</name>
<keyword evidence="4" id="KW-1185">Reference proteome</keyword>
<keyword evidence="1" id="KW-0810">Translation regulation</keyword>
<dbReference type="FunFam" id="3.30.160.100:FF:000006">
    <property type="entry name" value="Ribosome-binding factor PSRP1, chloroplastic"/>
    <property type="match status" value="1"/>
</dbReference>
<dbReference type="AlphaFoldDB" id="A0A8B7BR78"/>
<dbReference type="Pfam" id="PF02482">
    <property type="entry name" value="Ribosomal_S30AE"/>
    <property type="match status" value="1"/>
</dbReference>
<evidence type="ECO:0000259" key="3">
    <source>
        <dbReference type="Pfam" id="PF16321"/>
    </source>
</evidence>
<feature type="region of interest" description="Disordered" evidence="2">
    <location>
        <begin position="55"/>
        <end position="86"/>
    </location>
</feature>
<dbReference type="OrthoDB" id="10253151at2759"/>
<dbReference type="KEGG" id="pda:103702793"/>
<dbReference type="InterPro" id="IPR034694">
    <property type="entry name" value="HPF_long/plastid"/>
</dbReference>
<proteinExistence type="inferred from homology"/>
<organism evidence="4 5">
    <name type="scientific">Phoenix dactylifera</name>
    <name type="common">Date palm</name>
    <dbReference type="NCBI Taxonomy" id="42345"/>
    <lineage>
        <taxon>Eukaryota</taxon>
        <taxon>Viridiplantae</taxon>
        <taxon>Streptophyta</taxon>
        <taxon>Embryophyta</taxon>
        <taxon>Tracheophyta</taxon>
        <taxon>Spermatophyta</taxon>
        <taxon>Magnoliopsida</taxon>
        <taxon>Liliopsida</taxon>
        <taxon>Arecaceae</taxon>
        <taxon>Coryphoideae</taxon>
        <taxon>Phoeniceae</taxon>
        <taxon>Phoenix</taxon>
    </lineage>
</organism>
<dbReference type="GO" id="GO:0045900">
    <property type="term" value="P:negative regulation of translational elongation"/>
    <property type="evidence" value="ECO:0007669"/>
    <property type="project" value="TreeGrafter"/>
</dbReference>
<protein>
    <submittedName>
        <fullName evidence="5">Ribosome-binding factor PSRP1, chloroplastic</fullName>
    </submittedName>
</protein>
<dbReference type="SUPFAM" id="SSF69754">
    <property type="entry name" value="Ribosome binding protein Y (YfiA homologue)"/>
    <property type="match status" value="1"/>
</dbReference>
<gene>
    <name evidence="5" type="primary">LOC103702793</name>
</gene>
<dbReference type="PANTHER" id="PTHR33231:SF1">
    <property type="entry name" value="30S RIBOSOMAL PROTEIN"/>
    <property type="match status" value="1"/>
</dbReference>